<dbReference type="PANTHER" id="PTHR43433">
    <property type="entry name" value="HYDROLASE, ALPHA/BETA FOLD FAMILY PROTEIN"/>
    <property type="match status" value="1"/>
</dbReference>
<dbReference type="KEGG" id="nno:NONO_c15770"/>
<gene>
    <name evidence="2" type="ORF">NONO_c15770</name>
</gene>
<dbReference type="GO" id="GO:0046503">
    <property type="term" value="P:glycerolipid catabolic process"/>
    <property type="evidence" value="ECO:0007669"/>
    <property type="project" value="TreeGrafter"/>
</dbReference>
<dbReference type="AlphaFoldDB" id="W5TBQ9"/>
<dbReference type="SUPFAM" id="SSF53474">
    <property type="entry name" value="alpha/beta-Hydrolases"/>
    <property type="match status" value="1"/>
</dbReference>
<dbReference type="InterPro" id="IPR029058">
    <property type="entry name" value="AB_hydrolase_fold"/>
</dbReference>
<evidence type="ECO:0000313" key="3">
    <source>
        <dbReference type="Proteomes" id="UP000019150"/>
    </source>
</evidence>
<feature type="domain" description="AB hydrolase-1" evidence="1">
    <location>
        <begin position="26"/>
        <end position="132"/>
    </location>
</feature>
<dbReference type="eggNOG" id="COG0596">
    <property type="taxonomic scope" value="Bacteria"/>
</dbReference>
<dbReference type="HOGENOM" id="CLU_083329_0_0_11"/>
<evidence type="ECO:0000313" key="2">
    <source>
        <dbReference type="EMBL" id="AHH16378.1"/>
    </source>
</evidence>
<dbReference type="Proteomes" id="UP000019150">
    <property type="component" value="Chromosome"/>
</dbReference>
<protein>
    <submittedName>
        <fullName evidence="2">Alpha/beta hydrolase family protein</fullName>
    </submittedName>
</protein>
<evidence type="ECO:0000259" key="1">
    <source>
        <dbReference type="Pfam" id="PF00561"/>
    </source>
</evidence>
<name>W5TBQ9_9NOCA</name>
<dbReference type="InterPro" id="IPR000073">
    <property type="entry name" value="AB_hydrolase_1"/>
</dbReference>
<dbReference type="STRING" id="1415166.NONO_c15770"/>
<reference evidence="2 3" key="1">
    <citation type="journal article" date="2014" name="Appl. Environ. Microbiol.">
        <title>Insights into the Microbial Degradation of Rubber and Gutta-Percha by Analysis of the Complete Genome of Nocardia nova SH22a.</title>
        <authorList>
            <person name="Luo Q."/>
            <person name="Hiessl S."/>
            <person name="Poehlein A."/>
            <person name="Daniel R."/>
            <person name="Steinbuchel A."/>
        </authorList>
    </citation>
    <scope>NUCLEOTIDE SEQUENCE [LARGE SCALE GENOMIC DNA]</scope>
    <source>
        <strain evidence="2">SH22a</strain>
    </source>
</reference>
<keyword evidence="2" id="KW-0378">Hydrolase</keyword>
<dbReference type="EMBL" id="CP006850">
    <property type="protein sequence ID" value="AHH16378.1"/>
    <property type="molecule type" value="Genomic_DNA"/>
</dbReference>
<dbReference type="Gene3D" id="3.40.50.1820">
    <property type="entry name" value="alpha/beta hydrolase"/>
    <property type="match status" value="1"/>
</dbReference>
<dbReference type="PATRIC" id="fig|1415166.3.peg.1604"/>
<dbReference type="PANTHER" id="PTHR43433:SF5">
    <property type="entry name" value="AB HYDROLASE-1 DOMAIN-CONTAINING PROTEIN"/>
    <property type="match status" value="1"/>
</dbReference>
<keyword evidence="3" id="KW-1185">Reference proteome</keyword>
<accession>W5TBQ9</accession>
<proteinExistence type="predicted"/>
<dbReference type="Pfam" id="PF00561">
    <property type="entry name" value="Abhydrolase_1"/>
    <property type="match status" value="1"/>
</dbReference>
<organism evidence="2 3">
    <name type="scientific">Nocardia nova SH22a</name>
    <dbReference type="NCBI Taxonomy" id="1415166"/>
    <lineage>
        <taxon>Bacteria</taxon>
        <taxon>Bacillati</taxon>
        <taxon>Actinomycetota</taxon>
        <taxon>Actinomycetes</taxon>
        <taxon>Mycobacteriales</taxon>
        <taxon>Nocardiaceae</taxon>
        <taxon>Nocardia</taxon>
    </lineage>
</organism>
<sequence>MAANGKTLMVEAPGARLYTESAGSGPALVLISGGGGDAAMYEQVTGSLAEHYTVLTFDRRGNSRSPLTARDADIDVATQAADVVAILDAYGIDRALVFGNSGGAIIALELIAHHGKRVRAAVVHEPPLVQLLAAEDPARQEITRIHRLALDKSPMRGFAAFGAMTAPHLPAPLRSSAGQTALAVGSTAAVAAASVVHRITGRPVSPMTRMLGNTDLLMRREIPAFCFDYRPAIAALRTTSVPWRPAVGRDSAGRPYFVTTEALAARLGIECAEFSGGHTAYQTRPEDFVRQLTQTFTELDR</sequence>
<dbReference type="InterPro" id="IPR050471">
    <property type="entry name" value="AB_hydrolase"/>
</dbReference>
<dbReference type="GO" id="GO:0004806">
    <property type="term" value="F:triacylglycerol lipase activity"/>
    <property type="evidence" value="ECO:0007669"/>
    <property type="project" value="TreeGrafter"/>
</dbReference>